<dbReference type="OrthoDB" id="9805629at2"/>
<dbReference type="InterPro" id="IPR012327">
    <property type="entry name" value="MeTrfase_D12"/>
</dbReference>
<proteinExistence type="inferred from homology"/>
<dbReference type="SUPFAM" id="SSF53335">
    <property type="entry name" value="S-adenosyl-L-methionine-dependent methyltransferases"/>
    <property type="match status" value="1"/>
</dbReference>
<evidence type="ECO:0000256" key="1">
    <source>
        <dbReference type="ARBA" id="ARBA00006594"/>
    </source>
</evidence>
<dbReference type="Gene3D" id="1.10.1020.10">
    <property type="entry name" value="Adenine-specific Methyltransferase, Domain 2"/>
    <property type="match status" value="1"/>
</dbReference>
<dbReference type="EMBL" id="QIBZ01000033">
    <property type="protein sequence ID" value="RNM32509.1"/>
    <property type="molecule type" value="Genomic_DNA"/>
</dbReference>
<dbReference type="EC" id="2.1.1.72" evidence="2"/>
<evidence type="ECO:0000256" key="2">
    <source>
        <dbReference type="ARBA" id="ARBA00011900"/>
    </source>
</evidence>
<accession>A0A3N0I674</accession>
<evidence type="ECO:0000256" key="4">
    <source>
        <dbReference type="ARBA" id="ARBA00022679"/>
    </source>
</evidence>
<dbReference type="PANTHER" id="PTHR30481:SF2">
    <property type="entry name" value="SITE-SPECIFIC DNA-METHYLTRANSFERASE (ADENINE-SPECIFIC)"/>
    <property type="match status" value="1"/>
</dbReference>
<organism evidence="7 8">
    <name type="scientific">Slackia isoflavoniconvertens</name>
    <dbReference type="NCBI Taxonomy" id="572010"/>
    <lineage>
        <taxon>Bacteria</taxon>
        <taxon>Bacillati</taxon>
        <taxon>Actinomycetota</taxon>
        <taxon>Coriobacteriia</taxon>
        <taxon>Eggerthellales</taxon>
        <taxon>Eggerthellaceae</taxon>
        <taxon>Slackia</taxon>
    </lineage>
</organism>
<keyword evidence="5" id="KW-0949">S-adenosyl-L-methionine</keyword>
<dbReference type="GO" id="GO:1904047">
    <property type="term" value="F:S-adenosyl-L-methionine binding"/>
    <property type="evidence" value="ECO:0007669"/>
    <property type="project" value="TreeGrafter"/>
</dbReference>
<evidence type="ECO:0000256" key="3">
    <source>
        <dbReference type="ARBA" id="ARBA00022603"/>
    </source>
</evidence>
<dbReference type="Gene3D" id="3.40.50.150">
    <property type="entry name" value="Vaccinia Virus protein VP39"/>
    <property type="match status" value="1"/>
</dbReference>
<dbReference type="Proteomes" id="UP000271472">
    <property type="component" value="Unassembled WGS sequence"/>
</dbReference>
<dbReference type="GO" id="GO:0009007">
    <property type="term" value="F:site-specific DNA-methyltransferase (adenine-specific) activity"/>
    <property type="evidence" value="ECO:0007669"/>
    <property type="project" value="UniProtKB-EC"/>
</dbReference>
<reference evidence="8" key="1">
    <citation type="submission" date="2018-05" db="EMBL/GenBank/DDBJ databases">
        <title>Genome Sequencing of selected type strains of the family Eggerthellaceae.</title>
        <authorList>
            <person name="Danylec N."/>
            <person name="Stoll D.A."/>
            <person name="Doetsch A."/>
            <person name="Huch M."/>
        </authorList>
    </citation>
    <scope>NUCLEOTIDE SEQUENCE [LARGE SCALE GENOMIC DNA]</scope>
    <source>
        <strain evidence="8">DSM 22006</strain>
    </source>
</reference>
<gene>
    <name evidence="7" type="ORF">DMP05_09620</name>
</gene>
<comment type="catalytic activity">
    <reaction evidence="6">
        <text>a 2'-deoxyadenosine in DNA + S-adenosyl-L-methionine = an N(6)-methyl-2'-deoxyadenosine in DNA + S-adenosyl-L-homocysteine + H(+)</text>
        <dbReference type="Rhea" id="RHEA:15197"/>
        <dbReference type="Rhea" id="RHEA-COMP:12418"/>
        <dbReference type="Rhea" id="RHEA-COMP:12419"/>
        <dbReference type="ChEBI" id="CHEBI:15378"/>
        <dbReference type="ChEBI" id="CHEBI:57856"/>
        <dbReference type="ChEBI" id="CHEBI:59789"/>
        <dbReference type="ChEBI" id="CHEBI:90615"/>
        <dbReference type="ChEBI" id="CHEBI:90616"/>
        <dbReference type="EC" id="2.1.1.72"/>
    </reaction>
</comment>
<evidence type="ECO:0000313" key="7">
    <source>
        <dbReference type="EMBL" id="RNM32509.1"/>
    </source>
</evidence>
<dbReference type="PIRSF" id="PIRSF000398">
    <property type="entry name" value="M_m6A_EcoRV"/>
    <property type="match status" value="1"/>
</dbReference>
<dbReference type="GO" id="GO:0043565">
    <property type="term" value="F:sequence-specific DNA binding"/>
    <property type="evidence" value="ECO:0007669"/>
    <property type="project" value="TreeGrafter"/>
</dbReference>
<dbReference type="InterPro" id="IPR023095">
    <property type="entry name" value="Ade_MeTrfase_dom_2"/>
</dbReference>
<dbReference type="InterPro" id="IPR012263">
    <property type="entry name" value="M_m6A_EcoRV"/>
</dbReference>
<dbReference type="RefSeq" id="WP_123220234.1">
    <property type="nucleotide sequence ID" value="NZ_JACHYQ010000001.1"/>
</dbReference>
<dbReference type="AlphaFoldDB" id="A0A3N0I674"/>
<comment type="similarity">
    <text evidence="1">Belongs to the N(4)/N(6)-methyltransferase family.</text>
</comment>
<dbReference type="GeneID" id="98662560"/>
<dbReference type="GO" id="GO:0006298">
    <property type="term" value="P:mismatch repair"/>
    <property type="evidence" value="ECO:0007669"/>
    <property type="project" value="TreeGrafter"/>
</dbReference>
<name>A0A3N0I674_9ACTN</name>
<dbReference type="GO" id="GO:0032259">
    <property type="term" value="P:methylation"/>
    <property type="evidence" value="ECO:0007669"/>
    <property type="project" value="UniProtKB-KW"/>
</dbReference>
<keyword evidence="8" id="KW-1185">Reference proteome</keyword>
<dbReference type="InterPro" id="IPR029063">
    <property type="entry name" value="SAM-dependent_MTases_sf"/>
</dbReference>
<evidence type="ECO:0000256" key="5">
    <source>
        <dbReference type="ARBA" id="ARBA00022691"/>
    </source>
</evidence>
<dbReference type="Pfam" id="PF02086">
    <property type="entry name" value="MethyltransfD12"/>
    <property type="match status" value="1"/>
</dbReference>
<sequence>MPITYTPVRYPGGKTKLYPVIKAILEENGLLGRPYAELFAGGAGLAIKLLLRGDVSSVVINDYDRAVYCMWDSIVNHSEELCEFIDSAVLDVETWKRMRDMYQNHDGVSDSELGRAAFYLNRTNVSGILSGGVIGGLEQAGNFKMDARFNRETLKKKVMDIAARRDNIEVTKLDAEEFIDGRMGDSDLFAYLDPPYVQKGPGLYRSSFDEEKHRSLARKVGSAKSKWVVTYDADKLIDDIYGDYERGDLEVSYTANVKTVGKERIILGPELVWPAGMQGEDVR</sequence>
<comment type="caution">
    <text evidence="7">The sequence shown here is derived from an EMBL/GenBank/DDBJ whole genome shotgun (WGS) entry which is preliminary data.</text>
</comment>
<dbReference type="GO" id="GO:0009307">
    <property type="term" value="P:DNA restriction-modification system"/>
    <property type="evidence" value="ECO:0007669"/>
    <property type="project" value="InterPro"/>
</dbReference>
<protein>
    <recommendedName>
        <fullName evidence="2">site-specific DNA-methyltransferase (adenine-specific)</fullName>
        <ecNumber evidence="2">2.1.1.72</ecNumber>
    </recommendedName>
</protein>
<keyword evidence="3 7" id="KW-0489">Methyltransferase</keyword>
<evidence type="ECO:0000256" key="6">
    <source>
        <dbReference type="ARBA" id="ARBA00047942"/>
    </source>
</evidence>
<keyword evidence="4 7" id="KW-0808">Transferase</keyword>
<evidence type="ECO:0000313" key="8">
    <source>
        <dbReference type="Proteomes" id="UP000271472"/>
    </source>
</evidence>
<dbReference type="PRINTS" id="PR00505">
    <property type="entry name" value="D12N6MTFRASE"/>
</dbReference>
<dbReference type="PANTHER" id="PTHR30481">
    <property type="entry name" value="DNA ADENINE METHYLASE"/>
    <property type="match status" value="1"/>
</dbReference>